<accession>A0A1T2XAR2</accession>
<dbReference type="Gene3D" id="3.50.50.60">
    <property type="entry name" value="FAD/NAD(P)-binding domain"/>
    <property type="match status" value="1"/>
</dbReference>
<dbReference type="InterPro" id="IPR006076">
    <property type="entry name" value="FAD-dep_OxRdtase"/>
</dbReference>
<dbReference type="GO" id="GO:0005737">
    <property type="term" value="C:cytoplasm"/>
    <property type="evidence" value="ECO:0007669"/>
    <property type="project" value="TreeGrafter"/>
</dbReference>
<dbReference type="SUPFAM" id="SSF51905">
    <property type="entry name" value="FAD/NAD(P)-binding domain"/>
    <property type="match status" value="1"/>
</dbReference>
<dbReference type="STRING" id="1324314.BVG16_16600"/>
<dbReference type="OrthoDB" id="571248at2"/>
<dbReference type="Proteomes" id="UP000190188">
    <property type="component" value="Unassembled WGS sequence"/>
</dbReference>
<sequence>MDLVSGSLFWHPTIHPTPSYPTVEEDLTCDVLVIGGGIGGLLCGALLAEQGLKTILIEKDTITSGSTQASTGLLQYSSDKHLSSCIHTFGETNGVRFYRLCRQSIHDLEALCARLPFDAQFHPRESLYYASCRADVPKLQAEYEALKRYGFDATYWDDQEISSHFSFSKPAAIFSNDNAEVNPVALSFSLAQFGIDHNLRIYEHSKLIRWDNEEHHVNCYTRKHRIRARKVVFAKGYETAQMTNDPNAVLVSTYAIATEPVREYTDWYQRAMIWETARPYLYLRTTDDNRILIGGLDERTIRPEERDSKLLHKSDVLLNTLKSMFPNIPDIQNLKIAYQWAGVFGSTHDGYPIIGEHPSKFPNCYFVQAFGGNGMAYNLMAAQIIRDFIIKGAHPDADMFRLYRSNENKPLPS</sequence>
<gene>
    <name evidence="2" type="ORF">BVG16_16600</name>
</gene>
<feature type="domain" description="FAD dependent oxidoreductase" evidence="1">
    <location>
        <begin position="30"/>
        <end position="385"/>
    </location>
</feature>
<dbReference type="Pfam" id="PF01266">
    <property type="entry name" value="DAO"/>
    <property type="match status" value="1"/>
</dbReference>
<dbReference type="Gene3D" id="3.30.9.10">
    <property type="entry name" value="D-Amino Acid Oxidase, subunit A, domain 2"/>
    <property type="match status" value="1"/>
</dbReference>
<keyword evidence="3" id="KW-1185">Reference proteome</keyword>
<dbReference type="EMBL" id="MSZX01000006">
    <property type="protein sequence ID" value="OPA76786.1"/>
    <property type="molecule type" value="Genomic_DNA"/>
</dbReference>
<evidence type="ECO:0000259" key="1">
    <source>
        <dbReference type="Pfam" id="PF01266"/>
    </source>
</evidence>
<dbReference type="InterPro" id="IPR036188">
    <property type="entry name" value="FAD/NAD-bd_sf"/>
</dbReference>
<organism evidence="2 3">
    <name type="scientific">Paenibacillus selenitireducens</name>
    <dbReference type="NCBI Taxonomy" id="1324314"/>
    <lineage>
        <taxon>Bacteria</taxon>
        <taxon>Bacillati</taxon>
        <taxon>Bacillota</taxon>
        <taxon>Bacilli</taxon>
        <taxon>Bacillales</taxon>
        <taxon>Paenibacillaceae</taxon>
        <taxon>Paenibacillus</taxon>
    </lineage>
</organism>
<protein>
    <recommendedName>
        <fullName evidence="1">FAD dependent oxidoreductase domain-containing protein</fullName>
    </recommendedName>
</protein>
<dbReference type="PANTHER" id="PTHR13847:SF201">
    <property type="entry name" value="PUTATIBE OXIDOREDUCTASE"/>
    <property type="match status" value="1"/>
</dbReference>
<reference evidence="2 3" key="1">
    <citation type="submission" date="2017-01" db="EMBL/GenBank/DDBJ databases">
        <title>Genome analysis of Paenibacillus selenitrireducens ES3-24.</title>
        <authorList>
            <person name="Xu D."/>
            <person name="Yao R."/>
            <person name="Zheng S."/>
        </authorList>
    </citation>
    <scope>NUCLEOTIDE SEQUENCE [LARGE SCALE GENOMIC DNA]</scope>
    <source>
        <strain evidence="2 3">ES3-24</strain>
    </source>
</reference>
<dbReference type="AlphaFoldDB" id="A0A1T2XAR2"/>
<name>A0A1T2XAR2_9BACL</name>
<dbReference type="PANTHER" id="PTHR13847">
    <property type="entry name" value="SARCOSINE DEHYDROGENASE-RELATED"/>
    <property type="match status" value="1"/>
</dbReference>
<evidence type="ECO:0000313" key="3">
    <source>
        <dbReference type="Proteomes" id="UP000190188"/>
    </source>
</evidence>
<proteinExistence type="predicted"/>
<evidence type="ECO:0000313" key="2">
    <source>
        <dbReference type="EMBL" id="OPA76786.1"/>
    </source>
</evidence>
<comment type="caution">
    <text evidence="2">The sequence shown here is derived from an EMBL/GenBank/DDBJ whole genome shotgun (WGS) entry which is preliminary data.</text>
</comment>
<dbReference type="RefSeq" id="WP_078499801.1">
    <property type="nucleotide sequence ID" value="NZ_MSZX01000006.1"/>
</dbReference>